<dbReference type="InterPro" id="IPR051132">
    <property type="entry name" value="3-5_Exonuclease_domain"/>
</dbReference>
<dbReference type="FunFam" id="3.30.420.10:FF:000054">
    <property type="entry name" value="Werner Syndrome-like exonuclease"/>
    <property type="match status" value="1"/>
</dbReference>
<feature type="domain" description="3'-5' exonuclease" evidence="3">
    <location>
        <begin position="36"/>
        <end position="209"/>
    </location>
</feature>
<accession>A0AAE0E7E8</accession>
<name>A0AAE0E7E8_9ROSI</name>
<dbReference type="Pfam" id="PF01612">
    <property type="entry name" value="DNA_pol_A_exo1"/>
    <property type="match status" value="1"/>
</dbReference>
<evidence type="ECO:0000313" key="5">
    <source>
        <dbReference type="Proteomes" id="UP001281410"/>
    </source>
</evidence>
<dbReference type="PANTHER" id="PTHR13620:SF105">
    <property type="entry name" value="OS01G0737700 PROTEIN"/>
    <property type="match status" value="1"/>
</dbReference>
<dbReference type="SUPFAM" id="SSF53098">
    <property type="entry name" value="Ribonuclease H-like"/>
    <property type="match status" value="1"/>
</dbReference>
<dbReference type="Gene3D" id="3.30.420.10">
    <property type="entry name" value="Ribonuclease H-like superfamily/Ribonuclease H"/>
    <property type="match status" value="1"/>
</dbReference>
<dbReference type="GO" id="GO:0005737">
    <property type="term" value="C:cytoplasm"/>
    <property type="evidence" value="ECO:0007669"/>
    <property type="project" value="TreeGrafter"/>
</dbReference>
<comment type="caution">
    <text evidence="4">The sequence shown here is derived from an EMBL/GenBank/DDBJ whole genome shotgun (WGS) entry which is preliminary data.</text>
</comment>
<sequence length="213" mass="24201">MSSISIVDHELPDDSHNIYDVTFYEHQILTLVTHSPSMVDSWISEIERIHRRSIVGFDVEWRPNFQRNQDNPVATLQLCVGRRCLVFQLIHSPNIPRSLVNFLLNQNYTFVGVGINKDIEKLEEDYNIRVGNRVDLRGLAADALETVGLRNAGLKSLSKEVLGLEISKPKKITMSRWDYQWLSAAQIQYACLDAFVSFEIGRTLNAANPSPSS</sequence>
<dbReference type="PANTHER" id="PTHR13620">
    <property type="entry name" value="3-5 EXONUCLEASE"/>
    <property type="match status" value="1"/>
</dbReference>
<proteinExistence type="predicted"/>
<dbReference type="CDD" id="cd06141">
    <property type="entry name" value="WRN_exo"/>
    <property type="match status" value="1"/>
</dbReference>
<dbReference type="EMBL" id="JANJYJ010000004">
    <property type="protein sequence ID" value="KAK3217913.1"/>
    <property type="molecule type" value="Genomic_DNA"/>
</dbReference>
<evidence type="ECO:0000259" key="3">
    <source>
        <dbReference type="SMART" id="SM00474"/>
    </source>
</evidence>
<keyword evidence="5" id="KW-1185">Reference proteome</keyword>
<organism evidence="4 5">
    <name type="scientific">Dipteronia sinensis</name>
    <dbReference type="NCBI Taxonomy" id="43782"/>
    <lineage>
        <taxon>Eukaryota</taxon>
        <taxon>Viridiplantae</taxon>
        <taxon>Streptophyta</taxon>
        <taxon>Embryophyta</taxon>
        <taxon>Tracheophyta</taxon>
        <taxon>Spermatophyta</taxon>
        <taxon>Magnoliopsida</taxon>
        <taxon>eudicotyledons</taxon>
        <taxon>Gunneridae</taxon>
        <taxon>Pentapetalae</taxon>
        <taxon>rosids</taxon>
        <taxon>malvids</taxon>
        <taxon>Sapindales</taxon>
        <taxon>Sapindaceae</taxon>
        <taxon>Hippocastanoideae</taxon>
        <taxon>Acereae</taxon>
        <taxon>Dipteronia</taxon>
    </lineage>
</organism>
<dbReference type="GO" id="GO:0005634">
    <property type="term" value="C:nucleus"/>
    <property type="evidence" value="ECO:0007669"/>
    <property type="project" value="TreeGrafter"/>
</dbReference>
<evidence type="ECO:0000313" key="4">
    <source>
        <dbReference type="EMBL" id="KAK3217913.1"/>
    </source>
</evidence>
<dbReference type="Proteomes" id="UP001281410">
    <property type="component" value="Unassembled WGS sequence"/>
</dbReference>
<protein>
    <recommendedName>
        <fullName evidence="3">3'-5' exonuclease domain-containing protein</fullName>
    </recommendedName>
</protein>
<reference evidence="4" key="1">
    <citation type="journal article" date="2023" name="Plant J.">
        <title>Genome sequences and population genomics provide insights into the demographic history, inbreeding, and mutation load of two 'living fossil' tree species of Dipteronia.</title>
        <authorList>
            <person name="Feng Y."/>
            <person name="Comes H.P."/>
            <person name="Chen J."/>
            <person name="Zhu S."/>
            <person name="Lu R."/>
            <person name="Zhang X."/>
            <person name="Li P."/>
            <person name="Qiu J."/>
            <person name="Olsen K.M."/>
            <person name="Qiu Y."/>
        </authorList>
    </citation>
    <scope>NUCLEOTIDE SEQUENCE</scope>
    <source>
        <strain evidence="4">NBL</strain>
    </source>
</reference>
<evidence type="ECO:0000256" key="1">
    <source>
        <dbReference type="ARBA" id="ARBA00022722"/>
    </source>
</evidence>
<dbReference type="AlphaFoldDB" id="A0AAE0E7E8"/>
<dbReference type="GO" id="GO:0003676">
    <property type="term" value="F:nucleic acid binding"/>
    <property type="evidence" value="ECO:0007669"/>
    <property type="project" value="InterPro"/>
</dbReference>
<dbReference type="InterPro" id="IPR012337">
    <property type="entry name" value="RNaseH-like_sf"/>
</dbReference>
<keyword evidence="1" id="KW-0540">Nuclease</keyword>
<evidence type="ECO:0000256" key="2">
    <source>
        <dbReference type="ARBA" id="ARBA00022801"/>
    </source>
</evidence>
<dbReference type="InterPro" id="IPR036397">
    <property type="entry name" value="RNaseH_sf"/>
</dbReference>
<gene>
    <name evidence="4" type="ORF">Dsin_011883</name>
</gene>
<keyword evidence="2" id="KW-0378">Hydrolase</keyword>
<dbReference type="GO" id="GO:0006139">
    <property type="term" value="P:nucleobase-containing compound metabolic process"/>
    <property type="evidence" value="ECO:0007669"/>
    <property type="project" value="InterPro"/>
</dbReference>
<dbReference type="GO" id="GO:0008408">
    <property type="term" value="F:3'-5' exonuclease activity"/>
    <property type="evidence" value="ECO:0007669"/>
    <property type="project" value="InterPro"/>
</dbReference>
<dbReference type="SMART" id="SM00474">
    <property type="entry name" value="35EXOc"/>
    <property type="match status" value="1"/>
</dbReference>
<dbReference type="InterPro" id="IPR002562">
    <property type="entry name" value="3'-5'_exonuclease_dom"/>
</dbReference>